<dbReference type="AlphaFoldDB" id="A0A2P2C108"/>
<evidence type="ECO:0008006" key="2">
    <source>
        <dbReference type="Google" id="ProtNLM"/>
    </source>
</evidence>
<accession>A0A2P2C108</accession>
<name>A0A2P2C108_9ZZZZ</name>
<reference evidence="1" key="1">
    <citation type="submission" date="2015-08" db="EMBL/GenBank/DDBJ databases">
        <authorList>
            <person name="Babu N.S."/>
            <person name="Beckwith C.J."/>
            <person name="Beseler K.G."/>
            <person name="Brison A."/>
            <person name="Carone J.V."/>
            <person name="Caskin T.P."/>
            <person name="Diamond M."/>
            <person name="Durham M.E."/>
            <person name="Foxe J.M."/>
            <person name="Go M."/>
            <person name="Henderson B.A."/>
            <person name="Jones I.B."/>
            <person name="McGettigan J.A."/>
            <person name="Micheletti S.J."/>
            <person name="Nasrallah M.E."/>
            <person name="Ortiz D."/>
            <person name="Piller C.R."/>
            <person name="Privatt S.R."/>
            <person name="Schneider S.L."/>
            <person name="Sharp S."/>
            <person name="Smith T.C."/>
            <person name="Stanton J.D."/>
            <person name="Ullery H.E."/>
            <person name="Wilson R.J."/>
            <person name="Serrano M.G."/>
            <person name="Buck G."/>
            <person name="Lee V."/>
            <person name="Wang Y."/>
            <person name="Carvalho R."/>
            <person name="Voegtly L."/>
            <person name="Shi R."/>
            <person name="Duckworth R."/>
            <person name="Johnson A."/>
            <person name="Loviza R."/>
            <person name="Walstead R."/>
            <person name="Shah Z."/>
            <person name="Kiflezghi M."/>
            <person name="Wade K."/>
            <person name="Ball S.L."/>
            <person name="Bradley K.W."/>
            <person name="Asai D.J."/>
            <person name="Bowman C.A."/>
            <person name="Russell D.A."/>
            <person name="Pope W.H."/>
            <person name="Jacobs-Sera D."/>
            <person name="Hendrix R.W."/>
            <person name="Hatfull G.F."/>
        </authorList>
    </citation>
    <scope>NUCLEOTIDE SEQUENCE</scope>
</reference>
<dbReference type="EMBL" id="CZKA01000023">
    <property type="protein sequence ID" value="CUR55681.1"/>
    <property type="molecule type" value="Genomic_DNA"/>
</dbReference>
<evidence type="ECO:0000313" key="1">
    <source>
        <dbReference type="EMBL" id="CUR55681.1"/>
    </source>
</evidence>
<proteinExistence type="predicted"/>
<organism evidence="1">
    <name type="scientific">metagenome</name>
    <dbReference type="NCBI Taxonomy" id="256318"/>
    <lineage>
        <taxon>unclassified sequences</taxon>
        <taxon>metagenomes</taxon>
    </lineage>
</organism>
<sequence>MKRIISLGILVVGLFIGLSAPPAVAAQGDLAGTWTSIDGDGSHQTLTIMGSGNRAYAMTIFDDSATLCDGAPALVTGSARVEEDQLFMRAAAVCLPGGNRLRGVIGIGFSVDAGSDTLTDEFGVVWSRA</sequence>
<protein>
    <recommendedName>
        <fullName evidence="2">DUF2147 domain-containing protein</fullName>
    </recommendedName>
</protein>
<gene>
    <name evidence="1" type="ORF">NOCA230013</name>
</gene>